<name>A0A9D1FJN0_9BACT</name>
<evidence type="ECO:0000256" key="5">
    <source>
        <dbReference type="ARBA" id="ARBA00038440"/>
    </source>
</evidence>
<reference evidence="10" key="1">
    <citation type="submission" date="2020-10" db="EMBL/GenBank/DDBJ databases">
        <authorList>
            <person name="Gilroy R."/>
        </authorList>
    </citation>
    <scope>NUCLEOTIDE SEQUENCE</scope>
    <source>
        <strain evidence="10">CHK152-2871</strain>
    </source>
</reference>
<sequence length="171" mass="19803">MKKILVFASGEGSNFEAIVHYFKDKNVQVELLCDKKYAKVLKRAKNLGISSHFVEFENTYEFLKNNKFDLYVLAGYMRILPQEVLNLGTFVNIHPSLLPKFKGKNAIKRAFLSGEKETGVSIHYVIKEVDSGEIIAQQKCKIETFMTLFELEEKIHKMEHKLYPKVIEELL</sequence>
<dbReference type="GO" id="GO:0005829">
    <property type="term" value="C:cytosol"/>
    <property type="evidence" value="ECO:0007669"/>
    <property type="project" value="TreeGrafter"/>
</dbReference>
<dbReference type="InterPro" id="IPR002376">
    <property type="entry name" value="Formyl_transf_N"/>
</dbReference>
<dbReference type="InterPro" id="IPR036477">
    <property type="entry name" value="Formyl_transf_N_sf"/>
</dbReference>
<dbReference type="InterPro" id="IPR004607">
    <property type="entry name" value="GART"/>
</dbReference>
<dbReference type="Gene3D" id="3.40.50.170">
    <property type="entry name" value="Formyl transferase, N-terminal domain"/>
    <property type="match status" value="1"/>
</dbReference>
<organism evidence="10 11">
    <name type="scientific">Candidatus Galligastranaerophilus intestinavium</name>
    <dbReference type="NCBI Taxonomy" id="2840836"/>
    <lineage>
        <taxon>Bacteria</taxon>
        <taxon>Candidatus Galligastranaerophilus</taxon>
    </lineage>
</organism>
<dbReference type="EMBL" id="DVJQ01000056">
    <property type="protein sequence ID" value="HIS74712.1"/>
    <property type="molecule type" value="Genomic_DNA"/>
</dbReference>
<reference evidence="10" key="2">
    <citation type="journal article" date="2021" name="PeerJ">
        <title>Extensive microbial diversity within the chicken gut microbiome revealed by metagenomics and culture.</title>
        <authorList>
            <person name="Gilroy R."/>
            <person name="Ravi A."/>
            <person name="Getino M."/>
            <person name="Pursley I."/>
            <person name="Horton D.L."/>
            <person name="Alikhan N.F."/>
            <person name="Baker D."/>
            <person name="Gharbi K."/>
            <person name="Hall N."/>
            <person name="Watson M."/>
            <person name="Adriaenssens E.M."/>
            <person name="Foster-Nyarko E."/>
            <person name="Jarju S."/>
            <person name="Secka A."/>
            <person name="Antonio M."/>
            <person name="Oren A."/>
            <person name="Chaudhuri R.R."/>
            <person name="La Ragione R."/>
            <person name="Hildebrand F."/>
            <person name="Pallen M.J."/>
        </authorList>
    </citation>
    <scope>NUCLEOTIDE SEQUENCE</scope>
    <source>
        <strain evidence="10">CHK152-2871</strain>
    </source>
</reference>
<comment type="pathway">
    <text evidence="1">Purine metabolism; IMP biosynthesis via de novo pathway; N(2)-formyl-N(1)-(5-phospho-D-ribosyl)glycinamide from N(1)-(5-phospho-D-ribosyl)glycinamide (10-formyl THF route): step 1/1.</text>
</comment>
<evidence type="ECO:0000256" key="4">
    <source>
        <dbReference type="ARBA" id="ARBA00022755"/>
    </source>
</evidence>
<evidence type="ECO:0000259" key="9">
    <source>
        <dbReference type="Pfam" id="PF00551"/>
    </source>
</evidence>
<evidence type="ECO:0000256" key="1">
    <source>
        <dbReference type="ARBA" id="ARBA00005054"/>
    </source>
</evidence>
<evidence type="ECO:0000256" key="2">
    <source>
        <dbReference type="ARBA" id="ARBA00012254"/>
    </source>
</evidence>
<dbReference type="EC" id="2.1.2.2" evidence="2"/>
<dbReference type="Proteomes" id="UP000886865">
    <property type="component" value="Unassembled WGS sequence"/>
</dbReference>
<evidence type="ECO:0000256" key="3">
    <source>
        <dbReference type="ARBA" id="ARBA00022679"/>
    </source>
</evidence>
<comment type="similarity">
    <text evidence="5">Belongs to the GART family.</text>
</comment>
<keyword evidence="4" id="KW-0658">Purine biosynthesis</keyword>
<dbReference type="SUPFAM" id="SSF53328">
    <property type="entry name" value="Formyltransferase"/>
    <property type="match status" value="1"/>
</dbReference>
<evidence type="ECO:0000313" key="10">
    <source>
        <dbReference type="EMBL" id="HIS74712.1"/>
    </source>
</evidence>
<feature type="domain" description="Formyl transferase N-terminal" evidence="9">
    <location>
        <begin position="2"/>
        <end position="167"/>
    </location>
</feature>
<dbReference type="PANTHER" id="PTHR43369:SF2">
    <property type="entry name" value="PHOSPHORIBOSYLGLYCINAMIDE FORMYLTRANSFERASE"/>
    <property type="match status" value="1"/>
</dbReference>
<comment type="caution">
    <text evidence="10">The sequence shown here is derived from an EMBL/GenBank/DDBJ whole genome shotgun (WGS) entry which is preliminary data.</text>
</comment>
<dbReference type="InterPro" id="IPR001555">
    <property type="entry name" value="GART_AS"/>
</dbReference>
<dbReference type="AlphaFoldDB" id="A0A9D1FJN0"/>
<evidence type="ECO:0000256" key="7">
    <source>
        <dbReference type="ARBA" id="ARBA00041682"/>
    </source>
</evidence>
<comment type="catalytic activity">
    <reaction evidence="8">
        <text>N(1)-(5-phospho-beta-D-ribosyl)glycinamide + (6R)-10-formyltetrahydrofolate = N(2)-formyl-N(1)-(5-phospho-beta-D-ribosyl)glycinamide + (6S)-5,6,7,8-tetrahydrofolate + H(+)</text>
        <dbReference type="Rhea" id="RHEA:15053"/>
        <dbReference type="ChEBI" id="CHEBI:15378"/>
        <dbReference type="ChEBI" id="CHEBI:57453"/>
        <dbReference type="ChEBI" id="CHEBI:143788"/>
        <dbReference type="ChEBI" id="CHEBI:147286"/>
        <dbReference type="ChEBI" id="CHEBI:195366"/>
        <dbReference type="EC" id="2.1.2.2"/>
    </reaction>
</comment>
<keyword evidence="3" id="KW-0808">Transferase</keyword>
<dbReference type="CDD" id="cd08645">
    <property type="entry name" value="FMT_core_GART"/>
    <property type="match status" value="1"/>
</dbReference>
<proteinExistence type="inferred from homology"/>
<dbReference type="GO" id="GO:0004644">
    <property type="term" value="F:phosphoribosylglycinamide formyltransferase activity"/>
    <property type="evidence" value="ECO:0007669"/>
    <property type="project" value="UniProtKB-EC"/>
</dbReference>
<dbReference type="Pfam" id="PF00551">
    <property type="entry name" value="Formyl_trans_N"/>
    <property type="match status" value="1"/>
</dbReference>
<protein>
    <recommendedName>
        <fullName evidence="2">phosphoribosylglycinamide formyltransferase 1</fullName>
        <ecNumber evidence="2">2.1.2.2</ecNumber>
    </recommendedName>
    <alternativeName>
        <fullName evidence="7">5'-phosphoribosylglycinamide transformylase</fullName>
    </alternativeName>
    <alternativeName>
        <fullName evidence="6">GAR transformylase</fullName>
    </alternativeName>
</protein>
<dbReference type="GO" id="GO:0006189">
    <property type="term" value="P:'de novo' IMP biosynthetic process"/>
    <property type="evidence" value="ECO:0007669"/>
    <property type="project" value="InterPro"/>
</dbReference>
<gene>
    <name evidence="10" type="ORF">IAA86_06800</name>
</gene>
<dbReference type="PANTHER" id="PTHR43369">
    <property type="entry name" value="PHOSPHORIBOSYLGLYCINAMIDE FORMYLTRANSFERASE"/>
    <property type="match status" value="1"/>
</dbReference>
<evidence type="ECO:0000256" key="6">
    <source>
        <dbReference type="ARBA" id="ARBA00041324"/>
    </source>
</evidence>
<dbReference type="PROSITE" id="PS00373">
    <property type="entry name" value="GART"/>
    <property type="match status" value="1"/>
</dbReference>
<evidence type="ECO:0000256" key="8">
    <source>
        <dbReference type="ARBA" id="ARBA00047664"/>
    </source>
</evidence>
<accession>A0A9D1FJN0</accession>
<evidence type="ECO:0000313" key="11">
    <source>
        <dbReference type="Proteomes" id="UP000886865"/>
    </source>
</evidence>